<evidence type="ECO:0000256" key="3">
    <source>
        <dbReference type="ARBA" id="ARBA00022989"/>
    </source>
</evidence>
<evidence type="ECO:0000256" key="2">
    <source>
        <dbReference type="ARBA" id="ARBA00022692"/>
    </source>
</evidence>
<feature type="transmembrane region" description="Helical" evidence="5">
    <location>
        <begin position="119"/>
        <end position="137"/>
    </location>
</feature>
<feature type="transmembrane region" description="Helical" evidence="5">
    <location>
        <begin position="86"/>
        <end position="112"/>
    </location>
</feature>
<evidence type="ECO:0000256" key="1">
    <source>
        <dbReference type="ARBA" id="ARBA00004141"/>
    </source>
</evidence>
<feature type="domain" description="Peptidase S54 rhomboid" evidence="6">
    <location>
        <begin position="59"/>
        <end position="189"/>
    </location>
</feature>
<comment type="subcellular location">
    <subcellularLocation>
        <location evidence="1">Membrane</location>
        <topology evidence="1">Multi-pass membrane protein</topology>
    </subcellularLocation>
</comment>
<feature type="transmembrane region" description="Helical" evidence="5">
    <location>
        <begin position="175"/>
        <end position="194"/>
    </location>
</feature>
<feature type="transmembrane region" description="Helical" evidence="5">
    <location>
        <begin position="53"/>
        <end position="74"/>
    </location>
</feature>
<dbReference type="PATRIC" id="fig|447.4.peg.515"/>
<keyword evidence="2 5" id="KW-0812">Transmembrane</keyword>
<dbReference type="OrthoDB" id="465874at2"/>
<evidence type="ECO:0000313" key="7">
    <source>
        <dbReference type="EMBL" id="KTC76727.1"/>
    </source>
</evidence>
<keyword evidence="4 5" id="KW-0472">Membrane</keyword>
<dbReference type="GO" id="GO:0004252">
    <property type="term" value="F:serine-type endopeptidase activity"/>
    <property type="evidence" value="ECO:0007669"/>
    <property type="project" value="InterPro"/>
</dbReference>
<evidence type="ECO:0000259" key="6">
    <source>
        <dbReference type="Pfam" id="PF01694"/>
    </source>
</evidence>
<comment type="caution">
    <text evidence="7">The sequence shown here is derived from an EMBL/GenBank/DDBJ whole genome shotgun (WGS) entry which is preliminary data.</text>
</comment>
<dbReference type="GO" id="GO:0016020">
    <property type="term" value="C:membrane"/>
    <property type="evidence" value="ECO:0007669"/>
    <property type="project" value="UniProtKB-SubCell"/>
</dbReference>
<dbReference type="STRING" id="447.Lboz_0482"/>
<reference evidence="7 8" key="1">
    <citation type="submission" date="2015-11" db="EMBL/GenBank/DDBJ databases">
        <title>Genomic analysis of 38 Legionella species identifies large and diverse effector repertoires.</title>
        <authorList>
            <person name="Burstein D."/>
            <person name="Amaro F."/>
            <person name="Zusman T."/>
            <person name="Lifshitz Z."/>
            <person name="Cohen O."/>
            <person name="Gilbert J.A."/>
            <person name="Pupko T."/>
            <person name="Shuman H.A."/>
            <person name="Segal G."/>
        </authorList>
    </citation>
    <scope>NUCLEOTIDE SEQUENCE [LARGE SCALE GENOMIC DNA]</scope>
    <source>
        <strain evidence="7 8">WIGA</strain>
    </source>
</reference>
<dbReference type="Pfam" id="PF01694">
    <property type="entry name" value="Rhomboid"/>
    <property type="match status" value="1"/>
</dbReference>
<keyword evidence="3 5" id="KW-1133">Transmembrane helix</keyword>
<dbReference type="AlphaFoldDB" id="A0A0W0RZQ9"/>
<gene>
    <name evidence="7" type="ORF">Lboz_0482</name>
</gene>
<evidence type="ECO:0000313" key="8">
    <source>
        <dbReference type="Proteomes" id="UP000054695"/>
    </source>
</evidence>
<keyword evidence="8" id="KW-1185">Reference proteome</keyword>
<dbReference type="InterPro" id="IPR022764">
    <property type="entry name" value="Peptidase_S54_rhomboid_dom"/>
</dbReference>
<dbReference type="Proteomes" id="UP000054695">
    <property type="component" value="Unassembled WGS sequence"/>
</dbReference>
<feature type="transmembrane region" description="Helical" evidence="5">
    <location>
        <begin position="20"/>
        <end position="41"/>
    </location>
</feature>
<dbReference type="RefSeq" id="WP_058458174.1">
    <property type="nucleotide sequence ID" value="NZ_CAAAIY010000009.1"/>
</dbReference>
<name>A0A0W0RZQ9_LEGBO</name>
<dbReference type="EMBL" id="LNXU01000003">
    <property type="protein sequence ID" value="KTC76727.1"/>
    <property type="molecule type" value="Genomic_DNA"/>
</dbReference>
<dbReference type="SUPFAM" id="SSF144091">
    <property type="entry name" value="Rhomboid-like"/>
    <property type="match status" value="1"/>
</dbReference>
<accession>A0A0W0RZQ9</accession>
<evidence type="ECO:0000256" key="4">
    <source>
        <dbReference type="ARBA" id="ARBA00023136"/>
    </source>
</evidence>
<dbReference type="Gene3D" id="1.20.1540.10">
    <property type="entry name" value="Rhomboid-like"/>
    <property type="match status" value="1"/>
</dbReference>
<dbReference type="InterPro" id="IPR035952">
    <property type="entry name" value="Rhomboid-like_sf"/>
</dbReference>
<organism evidence="7 8">
    <name type="scientific">Legionella bozemanae</name>
    <name type="common">Fluoribacter bozemanae</name>
    <dbReference type="NCBI Taxonomy" id="447"/>
    <lineage>
        <taxon>Bacteria</taxon>
        <taxon>Pseudomonadati</taxon>
        <taxon>Pseudomonadota</taxon>
        <taxon>Gammaproteobacteria</taxon>
        <taxon>Legionellales</taxon>
        <taxon>Legionellaceae</taxon>
        <taxon>Legionella</taxon>
    </lineage>
</organism>
<sequence length="205" mass="23077">MLEELNNSLNWIISQTKNNIPILEIILLIIWLFFFASLFFRKILLLGIIPRRVYGLPGILFAPLLHANFNHIFFNSIPLVVLSNFILINGLSYFLVVTIMITVLSGIAIWCFAKPGLHIGASGLITGYWGFLVSNIYQSGTLTTIILGIICIYYFAGIFFGIFPKEKGVSWEAHLFGLLAGLATSYLFAMYPNYLQIIQIPSTNF</sequence>
<proteinExistence type="predicted"/>
<feature type="transmembrane region" description="Helical" evidence="5">
    <location>
        <begin position="143"/>
        <end position="163"/>
    </location>
</feature>
<evidence type="ECO:0000256" key="5">
    <source>
        <dbReference type="SAM" id="Phobius"/>
    </source>
</evidence>
<protein>
    <submittedName>
        <fullName evidence="7">AraC family transcriptional regulator</fullName>
    </submittedName>
</protein>